<keyword evidence="3" id="KW-1185">Reference proteome</keyword>
<sequence length="152" mass="17023">MELNLNDLGTLFGIILGTSAFVLSIVNHRRDTAKVTVEIQWDMSMTNNTVYDSTKSYAVITVANVGRRPVYLSHVAFRIPKGYETTHLLIPESIEGKKLAEGDSPLRFPLDQSSLEPYANKWAKIRAEVADSTGKIWKSKKPKKSKTPSWAK</sequence>
<evidence type="ECO:0000256" key="1">
    <source>
        <dbReference type="SAM" id="Phobius"/>
    </source>
</evidence>
<dbReference type="AlphaFoldDB" id="A0A6C2UNW8"/>
<accession>A0A6C2UNW8</accession>
<feature type="transmembrane region" description="Helical" evidence="1">
    <location>
        <begin position="6"/>
        <end position="26"/>
    </location>
</feature>
<proteinExistence type="predicted"/>
<keyword evidence="1" id="KW-0472">Membrane</keyword>
<evidence type="ECO:0000313" key="2">
    <source>
        <dbReference type="EMBL" id="VGO21643.1"/>
    </source>
</evidence>
<evidence type="ECO:0000313" key="3">
    <source>
        <dbReference type="Proteomes" id="UP000346198"/>
    </source>
</evidence>
<dbReference type="Proteomes" id="UP000346198">
    <property type="component" value="Unassembled WGS sequence"/>
</dbReference>
<keyword evidence="1" id="KW-0812">Transmembrane</keyword>
<dbReference type="EMBL" id="CAAHFH010000002">
    <property type="protein sequence ID" value="VGO21643.1"/>
    <property type="molecule type" value="Genomic_DNA"/>
</dbReference>
<organism evidence="2 3">
    <name type="scientific">Pontiella sulfatireligans</name>
    <dbReference type="NCBI Taxonomy" id="2750658"/>
    <lineage>
        <taxon>Bacteria</taxon>
        <taxon>Pseudomonadati</taxon>
        <taxon>Kiritimatiellota</taxon>
        <taxon>Kiritimatiellia</taxon>
        <taxon>Kiritimatiellales</taxon>
        <taxon>Pontiellaceae</taxon>
        <taxon>Pontiella</taxon>
    </lineage>
</organism>
<name>A0A6C2UNW8_9BACT</name>
<protein>
    <submittedName>
        <fullName evidence="2">Uncharacterized protein</fullName>
    </submittedName>
</protein>
<keyword evidence="1" id="KW-1133">Transmembrane helix</keyword>
<reference evidence="2 3" key="1">
    <citation type="submission" date="2019-04" db="EMBL/GenBank/DDBJ databases">
        <authorList>
            <person name="Van Vliet M D."/>
        </authorList>
    </citation>
    <scope>NUCLEOTIDE SEQUENCE [LARGE SCALE GENOMIC DNA]</scope>
    <source>
        <strain evidence="2 3">F21</strain>
    </source>
</reference>
<gene>
    <name evidence="2" type="ORF">SCARR_03717</name>
</gene>
<dbReference type="RefSeq" id="WP_136063087.1">
    <property type="nucleotide sequence ID" value="NZ_CAAHFH010000002.1"/>
</dbReference>